<dbReference type="GO" id="GO:0003677">
    <property type="term" value="F:DNA binding"/>
    <property type="evidence" value="ECO:0007669"/>
    <property type="project" value="UniProtKB-KW"/>
</dbReference>
<accession>A0ABS2LYV2</accession>
<dbReference type="CDD" id="cd06257">
    <property type="entry name" value="DnaJ"/>
    <property type="match status" value="1"/>
</dbReference>
<proteinExistence type="predicted"/>
<evidence type="ECO:0000259" key="2">
    <source>
        <dbReference type="PROSITE" id="PS50076"/>
    </source>
</evidence>
<feature type="domain" description="J" evidence="2">
    <location>
        <begin position="1"/>
        <end position="67"/>
    </location>
</feature>
<dbReference type="SUPFAM" id="SSF46565">
    <property type="entry name" value="Chaperone J-domain"/>
    <property type="match status" value="1"/>
</dbReference>
<sequence length="358" mass="42369">MTRESSVAEIRERYLLLVQIWHPDRHQSSAASVRAEVTQQMQRINAAYKQLRDTHEREARARQDRERQARERQTRERQDRERQARERQDRERQDRERHDRDREDREREDREREDREREARKREARERKDPERQRRERQARERETREREHPRAQWTHPSCTGTSPQEAPSSMASTVHPIAIALRSGDRGYTLRAYLDDQRTEAAFPGAQGHLLLFRSVASLRKYLARTEAHELAGIPDWESVLDRIGGTETEPDDENCYEFDLILHSLRFAPTQWIPSLFITNRDLVRELAVAFSIDDVLNLLTVGSPLDHLDDLFRAVDRPIAGWGARRQLASLQGGQASTLWRKAIRGVEERVRWLR</sequence>
<dbReference type="EMBL" id="JAFBBP010000001">
    <property type="protein sequence ID" value="MBM7492814.1"/>
    <property type="molecule type" value="Genomic_DNA"/>
</dbReference>
<dbReference type="PROSITE" id="PS50076">
    <property type="entry name" value="DNAJ_2"/>
    <property type="match status" value="1"/>
</dbReference>
<evidence type="ECO:0000313" key="4">
    <source>
        <dbReference type="Proteomes" id="UP000764837"/>
    </source>
</evidence>
<reference evidence="3 4" key="1">
    <citation type="submission" date="2021-01" db="EMBL/GenBank/DDBJ databases">
        <title>Sequencing the genomes of 1000 actinobacteria strains.</title>
        <authorList>
            <person name="Klenk H.-P."/>
        </authorList>
    </citation>
    <scope>NUCLEOTIDE SEQUENCE [LARGE SCALE GENOMIC DNA]</scope>
    <source>
        <strain evidence="3 4">DSM 100204</strain>
    </source>
</reference>
<comment type="caution">
    <text evidence="3">The sequence shown here is derived from an EMBL/GenBank/DDBJ whole genome shotgun (WGS) entry which is preliminary data.</text>
</comment>
<dbReference type="Proteomes" id="UP000764837">
    <property type="component" value="Unassembled WGS sequence"/>
</dbReference>
<protein>
    <submittedName>
        <fullName evidence="3">Curved DNA-binding protein CbpA</fullName>
    </submittedName>
</protein>
<evidence type="ECO:0000256" key="1">
    <source>
        <dbReference type="SAM" id="MobiDB-lite"/>
    </source>
</evidence>
<gene>
    <name evidence="3" type="ORF">JOD64_004036</name>
</gene>
<dbReference type="InterPro" id="IPR036869">
    <property type="entry name" value="J_dom_sf"/>
</dbReference>
<dbReference type="Pfam" id="PF00226">
    <property type="entry name" value="DnaJ"/>
    <property type="match status" value="1"/>
</dbReference>
<keyword evidence="3" id="KW-0238">DNA-binding</keyword>
<dbReference type="InterPro" id="IPR001623">
    <property type="entry name" value="DnaJ_domain"/>
</dbReference>
<name>A0ABS2LYV2_9ACTN</name>
<feature type="compositionally biased region" description="Basic and acidic residues" evidence="1">
    <location>
        <begin position="50"/>
        <end position="151"/>
    </location>
</feature>
<keyword evidence="4" id="KW-1185">Reference proteome</keyword>
<dbReference type="SMART" id="SM00271">
    <property type="entry name" value="DnaJ"/>
    <property type="match status" value="1"/>
</dbReference>
<evidence type="ECO:0000313" key="3">
    <source>
        <dbReference type="EMBL" id="MBM7492814.1"/>
    </source>
</evidence>
<organism evidence="3 4">
    <name type="scientific">Micromonospora luteifusca</name>
    <dbReference type="NCBI Taxonomy" id="709860"/>
    <lineage>
        <taxon>Bacteria</taxon>
        <taxon>Bacillati</taxon>
        <taxon>Actinomycetota</taxon>
        <taxon>Actinomycetes</taxon>
        <taxon>Micromonosporales</taxon>
        <taxon>Micromonosporaceae</taxon>
        <taxon>Micromonospora</taxon>
    </lineage>
</organism>
<dbReference type="Gene3D" id="1.10.287.110">
    <property type="entry name" value="DnaJ domain"/>
    <property type="match status" value="1"/>
</dbReference>
<feature type="region of interest" description="Disordered" evidence="1">
    <location>
        <begin position="50"/>
        <end position="172"/>
    </location>
</feature>
<feature type="compositionally biased region" description="Polar residues" evidence="1">
    <location>
        <begin position="155"/>
        <end position="172"/>
    </location>
</feature>